<keyword evidence="2" id="KW-0677">Repeat</keyword>
<dbReference type="Proteomes" id="UP001497482">
    <property type="component" value="Chromosome 2"/>
</dbReference>
<feature type="domain" description="Ig-like" evidence="5">
    <location>
        <begin position="1"/>
        <end position="83"/>
    </location>
</feature>
<evidence type="ECO:0000259" key="5">
    <source>
        <dbReference type="PROSITE" id="PS50835"/>
    </source>
</evidence>
<dbReference type="InterPro" id="IPR007110">
    <property type="entry name" value="Ig-like_dom"/>
</dbReference>
<dbReference type="InterPro" id="IPR013098">
    <property type="entry name" value="Ig_I-set"/>
</dbReference>
<dbReference type="InterPro" id="IPR003599">
    <property type="entry name" value="Ig_sub"/>
</dbReference>
<keyword evidence="1" id="KW-0732">Signal</keyword>
<gene>
    <name evidence="6" type="ORF">KC01_LOCUS22638</name>
</gene>
<dbReference type="Pfam" id="PF07679">
    <property type="entry name" value="I-set"/>
    <property type="match status" value="1"/>
</dbReference>
<dbReference type="SMART" id="SM00409">
    <property type="entry name" value="IG"/>
    <property type="match status" value="1"/>
</dbReference>
<evidence type="ECO:0000256" key="4">
    <source>
        <dbReference type="ARBA" id="ARBA00023319"/>
    </source>
</evidence>
<dbReference type="InterPro" id="IPR036179">
    <property type="entry name" value="Ig-like_dom_sf"/>
</dbReference>
<dbReference type="PANTHER" id="PTHR12231:SF253">
    <property type="entry name" value="DPR-INTERACTING PROTEIN ETA, ISOFORM B-RELATED"/>
    <property type="match status" value="1"/>
</dbReference>
<keyword evidence="4" id="KW-0393">Immunoglobulin domain</keyword>
<evidence type="ECO:0000313" key="7">
    <source>
        <dbReference type="Proteomes" id="UP001497482"/>
    </source>
</evidence>
<evidence type="ECO:0000256" key="3">
    <source>
        <dbReference type="ARBA" id="ARBA00023157"/>
    </source>
</evidence>
<dbReference type="InterPro" id="IPR013783">
    <property type="entry name" value="Ig-like_fold"/>
</dbReference>
<dbReference type="SMART" id="SM00408">
    <property type="entry name" value="IGc2"/>
    <property type="match status" value="1"/>
</dbReference>
<dbReference type="EMBL" id="OZ035824">
    <property type="protein sequence ID" value="CAL1593547.1"/>
    <property type="molecule type" value="Genomic_DNA"/>
</dbReference>
<keyword evidence="3" id="KW-1015">Disulfide bond</keyword>
<dbReference type="PROSITE" id="PS50835">
    <property type="entry name" value="IG_LIKE"/>
    <property type="match status" value="1"/>
</dbReference>
<dbReference type="SUPFAM" id="SSF48726">
    <property type="entry name" value="Immunoglobulin"/>
    <property type="match status" value="1"/>
</dbReference>
<dbReference type="InterPro" id="IPR051170">
    <property type="entry name" value="Neural/epithelial_adhesion"/>
</dbReference>
<reference evidence="6 7" key="1">
    <citation type="submission" date="2024-04" db="EMBL/GenBank/DDBJ databases">
        <authorList>
            <person name="Waldvogel A.-M."/>
            <person name="Schoenle A."/>
        </authorList>
    </citation>
    <scope>NUCLEOTIDE SEQUENCE [LARGE SCALE GENOMIC DNA]</scope>
</reference>
<accession>A0AAV2L2J5</accession>
<evidence type="ECO:0000313" key="6">
    <source>
        <dbReference type="EMBL" id="CAL1593547.1"/>
    </source>
</evidence>
<dbReference type="PANTHER" id="PTHR12231">
    <property type="entry name" value="CTX-RELATED TYPE I TRANSMEMBRANE PROTEIN"/>
    <property type="match status" value="1"/>
</dbReference>
<name>A0AAV2L2J5_KNICA</name>
<keyword evidence="7" id="KW-1185">Reference proteome</keyword>
<sequence length="115" mass="12925">MKSNGVSLGRTGLLRCEAAAVPIPIFEWYKGEKRIIRGQGIDIKSVSTRSVLTVYNMTEDRYGNYTCVATNKMGTANASVTLARKCSPCFSAWSKKLKETILDCVTWFKEYVLMR</sequence>
<dbReference type="AlphaFoldDB" id="A0AAV2L2J5"/>
<proteinExistence type="predicted"/>
<evidence type="ECO:0000256" key="1">
    <source>
        <dbReference type="ARBA" id="ARBA00022729"/>
    </source>
</evidence>
<protein>
    <recommendedName>
        <fullName evidence="5">Ig-like domain-containing protein</fullName>
    </recommendedName>
</protein>
<dbReference type="InterPro" id="IPR003598">
    <property type="entry name" value="Ig_sub2"/>
</dbReference>
<organism evidence="6 7">
    <name type="scientific">Knipowitschia caucasica</name>
    <name type="common">Caucasian dwarf goby</name>
    <name type="synonym">Pomatoschistus caucasicus</name>
    <dbReference type="NCBI Taxonomy" id="637954"/>
    <lineage>
        <taxon>Eukaryota</taxon>
        <taxon>Metazoa</taxon>
        <taxon>Chordata</taxon>
        <taxon>Craniata</taxon>
        <taxon>Vertebrata</taxon>
        <taxon>Euteleostomi</taxon>
        <taxon>Actinopterygii</taxon>
        <taxon>Neopterygii</taxon>
        <taxon>Teleostei</taxon>
        <taxon>Neoteleostei</taxon>
        <taxon>Acanthomorphata</taxon>
        <taxon>Gobiaria</taxon>
        <taxon>Gobiiformes</taxon>
        <taxon>Gobioidei</taxon>
        <taxon>Gobiidae</taxon>
        <taxon>Gobiinae</taxon>
        <taxon>Knipowitschia</taxon>
    </lineage>
</organism>
<dbReference type="Gene3D" id="2.60.40.10">
    <property type="entry name" value="Immunoglobulins"/>
    <property type="match status" value="1"/>
</dbReference>
<evidence type="ECO:0000256" key="2">
    <source>
        <dbReference type="ARBA" id="ARBA00022737"/>
    </source>
</evidence>